<dbReference type="PROSITE" id="PS50929">
    <property type="entry name" value="ABC_TM1F"/>
    <property type="match status" value="1"/>
</dbReference>
<dbReference type="GO" id="GO:0005886">
    <property type="term" value="C:plasma membrane"/>
    <property type="evidence" value="ECO:0007669"/>
    <property type="project" value="UniProtKB-SubCell"/>
</dbReference>
<feature type="transmembrane region" description="Helical" evidence="12">
    <location>
        <begin position="509"/>
        <end position="529"/>
    </location>
</feature>
<evidence type="ECO:0000256" key="3">
    <source>
        <dbReference type="ARBA" id="ARBA00022475"/>
    </source>
</evidence>
<dbReference type="InterPro" id="IPR000595">
    <property type="entry name" value="cNMP-bd_dom"/>
</dbReference>
<evidence type="ECO:0000259" key="13">
    <source>
        <dbReference type="PROSITE" id="PS50042"/>
    </source>
</evidence>
<evidence type="ECO:0000313" key="18">
    <source>
        <dbReference type="Proteomes" id="UP000632766"/>
    </source>
</evidence>
<evidence type="ECO:0000256" key="5">
    <source>
        <dbReference type="ARBA" id="ARBA00022741"/>
    </source>
</evidence>
<dbReference type="GO" id="GO:0008234">
    <property type="term" value="F:cysteine-type peptidase activity"/>
    <property type="evidence" value="ECO:0007669"/>
    <property type="project" value="UniProtKB-KW"/>
</dbReference>
<accession>A0A8J7LAL7</accession>
<feature type="transmembrane region" description="Helical" evidence="12">
    <location>
        <begin position="541"/>
        <end position="561"/>
    </location>
</feature>
<dbReference type="Proteomes" id="UP000632766">
    <property type="component" value="Unassembled WGS sequence"/>
</dbReference>
<dbReference type="GO" id="GO:0005524">
    <property type="term" value="F:ATP binding"/>
    <property type="evidence" value="ECO:0007669"/>
    <property type="project" value="UniProtKB-KW"/>
</dbReference>
<feature type="transmembrane region" description="Helical" evidence="12">
    <location>
        <begin position="697"/>
        <end position="719"/>
    </location>
</feature>
<evidence type="ECO:0000259" key="14">
    <source>
        <dbReference type="PROSITE" id="PS50893"/>
    </source>
</evidence>
<dbReference type="InterPro" id="IPR039421">
    <property type="entry name" value="Type_1_exporter"/>
</dbReference>
<keyword evidence="9 12" id="KW-1133">Transmembrane helix</keyword>
<dbReference type="PANTHER" id="PTHR43394:SF1">
    <property type="entry name" value="ATP-BINDING CASSETTE SUB-FAMILY B MEMBER 10, MITOCHONDRIAL"/>
    <property type="match status" value="1"/>
</dbReference>
<dbReference type="EMBL" id="JAECZC010000055">
    <property type="protein sequence ID" value="MBH8565135.1"/>
    <property type="molecule type" value="Genomic_DNA"/>
</dbReference>
<dbReference type="Pfam" id="PF00005">
    <property type="entry name" value="ABC_tran"/>
    <property type="match status" value="1"/>
</dbReference>
<dbReference type="InterPro" id="IPR011527">
    <property type="entry name" value="ABC1_TM_dom"/>
</dbReference>
<keyword evidence="3" id="KW-1003">Cell membrane</keyword>
<dbReference type="Pfam" id="PF03412">
    <property type="entry name" value="Peptidase_C39"/>
    <property type="match status" value="1"/>
</dbReference>
<dbReference type="PROSITE" id="PS00211">
    <property type="entry name" value="ABC_TRANSPORTER_1"/>
    <property type="match status" value="1"/>
</dbReference>
<feature type="transmembrane region" description="Helical" evidence="12">
    <location>
        <begin position="613"/>
        <end position="633"/>
    </location>
</feature>
<dbReference type="InterPro" id="IPR036640">
    <property type="entry name" value="ABC1_TM_sf"/>
</dbReference>
<dbReference type="FunFam" id="3.40.50.300:FF:000299">
    <property type="entry name" value="ABC transporter ATP-binding protein/permease"/>
    <property type="match status" value="1"/>
</dbReference>
<feature type="domain" description="ABC transmembrane type-1" evidence="15">
    <location>
        <begin position="475"/>
        <end position="754"/>
    </location>
</feature>
<keyword evidence="7" id="KW-0788">Thiol protease</keyword>
<dbReference type="Gene3D" id="3.40.50.300">
    <property type="entry name" value="P-loop containing nucleotide triphosphate hydrolases"/>
    <property type="match status" value="1"/>
</dbReference>
<comment type="subcellular location">
    <subcellularLocation>
        <location evidence="1">Cell membrane</location>
        <topology evidence="1">Multi-pass membrane protein</topology>
    </subcellularLocation>
</comment>
<keyword evidence="18" id="KW-1185">Reference proteome</keyword>
<feature type="domain" description="Cyclic nucleotide-binding" evidence="13">
    <location>
        <begin position="57"/>
        <end position="128"/>
    </location>
</feature>
<evidence type="ECO:0000259" key="15">
    <source>
        <dbReference type="PROSITE" id="PS50929"/>
    </source>
</evidence>
<name>A0A8J7LAL7_9NOST</name>
<evidence type="ECO:0000256" key="8">
    <source>
        <dbReference type="ARBA" id="ARBA00022840"/>
    </source>
</evidence>
<dbReference type="CDD" id="cd18568">
    <property type="entry name" value="ABC_6TM_HetC_like"/>
    <property type="match status" value="1"/>
</dbReference>
<keyword evidence="2" id="KW-0813">Transport</keyword>
<evidence type="ECO:0000256" key="4">
    <source>
        <dbReference type="ARBA" id="ARBA00022692"/>
    </source>
</evidence>
<dbReference type="SUPFAM" id="SSF52540">
    <property type="entry name" value="P-loop containing nucleoside triphosphate hydrolases"/>
    <property type="match status" value="1"/>
</dbReference>
<sequence length="1031" mass="115509">MPSAFSRQQLTQQLTQTLGEQLSDSEIEMCLQGVEIIEPPVAKQFWQATAATPGISIILGGKVRLLDSFNNLITTLSTGASFGELTLFPEEEFSPYVARASVNLKLCYLSQAVLHEVIHKYPSIRDRLKRSAEIWDLLLLRCQSTLLPHNSSVEEVLKALSLFERQTLETGSFPTKLFKQNKLWLLRRGEVLDADGHTLTPGNIYASPKVGNWRVNQPTIVYTLKNDDWQIALEYWPQLADLLKLQEIGSGESGVGSREDSSPLPNPHRPLSPEGAPSSPVPNPQPPTPQVKQNQRKAYFPSPKVRAGHLWGRLTKRYPFFEQQSASDCGAACLVMIGRYWGKRLSVNQLREQANVNRSGASLRGLTVAAESIGFATRPVKASLDKLAQQPLPAIAHWEGKHYIVVYEINKKQVIVGDPAIGQRTLTVQQFKAGWTGYALLLQPTPFLKDTEETSTSLWQFFDLLKPHSQVLLEVFVASLLIQVFGLITPLFTQLLLDRVIVQGSTLTLNAVGLGLVIFGLFRVGINGLRQYLLDHTANRISLALLVGFIKHTFRLPLSFFESRYVGDIISRVQENQKIQRFLTGEALSITLDLLTVFIYVGLMFWYSWQMALLSLLIVPPFVLLALIATPFLRRISREVFNASATENSYLIQSLSGIRSIRSMAIEQTVRWHWEELLNNVIKKTFKGQIISNQLQIFSSTIESLVSTGLLWFGAWLVIQNQLTIGQLVAFNMLLGNIIRPFQRLVVLWNQLQEVIISTERINDVLEAEPEEDFQHHPRQILPRLQGHIRFENVTFRYHPDSDVNVLENLSFEILPEQTVAVVGRSGSGKTTLSKLILGLYPPTDGKVLIDAQDVTSISLRSLRSQIGVVDQDTFLFGGTIRENISIAHPEATLEEIIEAARLAGANDFIQQLPRGYETEIGEGGGMLSGGQRQRLAIARALLGNPRLILLDEATSHLDAESERIIQNHLKTILKGRTSLIIAHRLSTVRHADLILVLDRGLLVESGTHDELIDRRGHYFYLNQQQLAPTG</sequence>
<dbReference type="CDD" id="cd02418">
    <property type="entry name" value="Peptidase_C39B"/>
    <property type="match status" value="1"/>
</dbReference>
<evidence type="ECO:0000256" key="11">
    <source>
        <dbReference type="SAM" id="MobiDB-lite"/>
    </source>
</evidence>
<feature type="transmembrane region" description="Helical" evidence="12">
    <location>
        <begin position="582"/>
        <end position="607"/>
    </location>
</feature>
<dbReference type="Gene3D" id="3.90.70.10">
    <property type="entry name" value="Cysteine proteinases"/>
    <property type="match status" value="1"/>
</dbReference>
<feature type="domain" description="ABC transporter" evidence="14">
    <location>
        <begin position="789"/>
        <end position="1025"/>
    </location>
</feature>
<evidence type="ECO:0000256" key="1">
    <source>
        <dbReference type="ARBA" id="ARBA00004651"/>
    </source>
</evidence>
<comment type="caution">
    <text evidence="17">The sequence shown here is derived from an EMBL/GenBank/DDBJ whole genome shotgun (WGS) entry which is preliminary data.</text>
</comment>
<dbReference type="Pfam" id="PF00664">
    <property type="entry name" value="ABC_membrane"/>
    <property type="match status" value="1"/>
</dbReference>
<dbReference type="AlphaFoldDB" id="A0A8J7LAL7"/>
<dbReference type="Gene3D" id="1.20.1560.10">
    <property type="entry name" value="ABC transporter type 1, transmembrane domain"/>
    <property type="match status" value="1"/>
</dbReference>
<dbReference type="InterPro" id="IPR014710">
    <property type="entry name" value="RmlC-like_jellyroll"/>
</dbReference>
<dbReference type="PANTHER" id="PTHR43394">
    <property type="entry name" value="ATP-DEPENDENT PERMEASE MDL1, MITOCHONDRIAL"/>
    <property type="match status" value="1"/>
</dbReference>
<feature type="transmembrane region" description="Helical" evidence="12">
    <location>
        <begin position="475"/>
        <end position="497"/>
    </location>
</feature>
<dbReference type="RefSeq" id="WP_198126934.1">
    <property type="nucleotide sequence ID" value="NZ_JAECZC010000055.1"/>
</dbReference>
<dbReference type="InterPro" id="IPR005074">
    <property type="entry name" value="Peptidase_C39"/>
</dbReference>
<evidence type="ECO:0000313" key="17">
    <source>
        <dbReference type="EMBL" id="MBH8565135.1"/>
    </source>
</evidence>
<feature type="domain" description="Peptidase C39" evidence="16">
    <location>
        <begin position="323"/>
        <end position="442"/>
    </location>
</feature>
<evidence type="ECO:0000256" key="7">
    <source>
        <dbReference type="ARBA" id="ARBA00022807"/>
    </source>
</evidence>
<dbReference type="InterPro" id="IPR018490">
    <property type="entry name" value="cNMP-bd_dom_sf"/>
</dbReference>
<dbReference type="PROSITE" id="PS50893">
    <property type="entry name" value="ABC_TRANSPORTER_2"/>
    <property type="match status" value="1"/>
</dbReference>
<gene>
    <name evidence="17" type="ORF">I8748_23620</name>
</gene>
<evidence type="ECO:0000256" key="6">
    <source>
        <dbReference type="ARBA" id="ARBA00022801"/>
    </source>
</evidence>
<dbReference type="CDD" id="cd00038">
    <property type="entry name" value="CAP_ED"/>
    <property type="match status" value="1"/>
</dbReference>
<proteinExistence type="predicted"/>
<feature type="compositionally biased region" description="Pro residues" evidence="11">
    <location>
        <begin position="279"/>
        <end position="289"/>
    </location>
</feature>
<dbReference type="InterPro" id="IPR027417">
    <property type="entry name" value="P-loop_NTPase"/>
</dbReference>
<dbReference type="Gene3D" id="2.60.120.10">
    <property type="entry name" value="Jelly Rolls"/>
    <property type="match status" value="1"/>
</dbReference>
<protein>
    <submittedName>
        <fullName evidence="17">Peptidase domain-containing ABC transporter</fullName>
    </submittedName>
</protein>
<dbReference type="GO" id="GO:0016887">
    <property type="term" value="F:ATP hydrolysis activity"/>
    <property type="evidence" value="ECO:0007669"/>
    <property type="project" value="InterPro"/>
</dbReference>
<evidence type="ECO:0000256" key="2">
    <source>
        <dbReference type="ARBA" id="ARBA00022448"/>
    </source>
</evidence>
<dbReference type="InterPro" id="IPR003439">
    <property type="entry name" value="ABC_transporter-like_ATP-bd"/>
</dbReference>
<evidence type="ECO:0000256" key="9">
    <source>
        <dbReference type="ARBA" id="ARBA00022989"/>
    </source>
</evidence>
<evidence type="ECO:0000259" key="16">
    <source>
        <dbReference type="PROSITE" id="PS50990"/>
    </source>
</evidence>
<dbReference type="GO" id="GO:0015421">
    <property type="term" value="F:ABC-type oligopeptide transporter activity"/>
    <property type="evidence" value="ECO:0007669"/>
    <property type="project" value="TreeGrafter"/>
</dbReference>
<keyword evidence="7" id="KW-0645">Protease</keyword>
<organism evidence="17 18">
    <name type="scientific">Amazonocrinis nigriterrae CENA67</name>
    <dbReference type="NCBI Taxonomy" id="2794033"/>
    <lineage>
        <taxon>Bacteria</taxon>
        <taxon>Bacillati</taxon>
        <taxon>Cyanobacteriota</taxon>
        <taxon>Cyanophyceae</taxon>
        <taxon>Nostocales</taxon>
        <taxon>Nostocaceae</taxon>
        <taxon>Amazonocrinis</taxon>
        <taxon>Amazonocrinis nigriterrae</taxon>
    </lineage>
</organism>
<dbReference type="PROSITE" id="PS50042">
    <property type="entry name" value="CNMP_BINDING_3"/>
    <property type="match status" value="1"/>
</dbReference>
<evidence type="ECO:0000256" key="10">
    <source>
        <dbReference type="ARBA" id="ARBA00023136"/>
    </source>
</evidence>
<dbReference type="SMART" id="SM00382">
    <property type="entry name" value="AAA"/>
    <property type="match status" value="1"/>
</dbReference>
<dbReference type="InterPro" id="IPR017871">
    <property type="entry name" value="ABC_transporter-like_CS"/>
</dbReference>
<evidence type="ECO:0000256" key="12">
    <source>
        <dbReference type="SAM" id="Phobius"/>
    </source>
</evidence>
<keyword evidence="10 12" id="KW-0472">Membrane</keyword>
<dbReference type="SUPFAM" id="SSF51206">
    <property type="entry name" value="cAMP-binding domain-like"/>
    <property type="match status" value="1"/>
</dbReference>
<dbReference type="InterPro" id="IPR003593">
    <property type="entry name" value="AAA+_ATPase"/>
</dbReference>
<dbReference type="PROSITE" id="PS50990">
    <property type="entry name" value="PEPTIDASE_C39"/>
    <property type="match status" value="1"/>
</dbReference>
<dbReference type="SUPFAM" id="SSF90123">
    <property type="entry name" value="ABC transporter transmembrane region"/>
    <property type="match status" value="1"/>
</dbReference>
<keyword evidence="8" id="KW-0067">ATP-binding</keyword>
<keyword evidence="6" id="KW-0378">Hydrolase</keyword>
<feature type="region of interest" description="Disordered" evidence="11">
    <location>
        <begin position="251"/>
        <end position="298"/>
    </location>
</feature>
<keyword evidence="4 12" id="KW-0812">Transmembrane</keyword>
<keyword evidence="5" id="KW-0547">Nucleotide-binding</keyword>
<reference evidence="17 18" key="1">
    <citation type="journal article" date="2021" name="Int. J. Syst. Evol. Microbiol.">
        <title>Amazonocrinis nigriterrae gen. nov., sp. nov., Atlanticothrix silvestris gen. nov., sp. nov. and Dendronalium phyllosphericum gen. nov., sp. nov., nostocacean cyanobacteria from Brazilian environments.</title>
        <authorList>
            <person name="Alvarenga D.O."/>
            <person name="Andreote A.P.D."/>
            <person name="Branco L.H.Z."/>
            <person name="Delbaje E."/>
            <person name="Cruz R.B."/>
            <person name="Varani A.M."/>
            <person name="Fiore M.F."/>
        </authorList>
    </citation>
    <scope>NUCLEOTIDE SEQUENCE [LARGE SCALE GENOMIC DNA]</scope>
    <source>
        <strain evidence="17 18">CENA67</strain>
    </source>
</reference>
<dbReference type="GO" id="GO:0006508">
    <property type="term" value="P:proteolysis"/>
    <property type="evidence" value="ECO:0007669"/>
    <property type="project" value="InterPro"/>
</dbReference>